<dbReference type="EMBL" id="JAPCWZ010000010">
    <property type="protein sequence ID" value="KAK8848654.1"/>
    <property type="molecule type" value="Genomic_DNA"/>
</dbReference>
<dbReference type="PROSITE" id="PS50181">
    <property type="entry name" value="FBOX"/>
    <property type="match status" value="1"/>
</dbReference>
<dbReference type="CDD" id="cd09917">
    <property type="entry name" value="F-box_SF"/>
    <property type="match status" value="1"/>
</dbReference>
<gene>
    <name evidence="2" type="ORF">PGQ11_015134</name>
</gene>
<name>A0ABR2HLN7_9PEZI</name>
<evidence type="ECO:0000313" key="2">
    <source>
        <dbReference type="EMBL" id="KAK8848654.1"/>
    </source>
</evidence>
<dbReference type="SUPFAM" id="SSF81383">
    <property type="entry name" value="F-box domain"/>
    <property type="match status" value="1"/>
</dbReference>
<dbReference type="InterPro" id="IPR036047">
    <property type="entry name" value="F-box-like_dom_sf"/>
</dbReference>
<protein>
    <recommendedName>
        <fullName evidence="1">F-box domain-containing protein</fullName>
    </recommendedName>
</protein>
<evidence type="ECO:0000259" key="1">
    <source>
        <dbReference type="PROSITE" id="PS50181"/>
    </source>
</evidence>
<sequence length="507" mass="56343">MSLSLLPIELLHHVASYCSPRDILALAGSCQSLRNVYDNTTVFRCAFAEHVPLVSSRSIASTGALVAQITKQLSGLDDTGKQPLANDQQRLTWKCLAMAASKLPHINDQLNTPVSAISSDLARRPHTITHAFQRILSLFTLPGLPNFSETTSFPETVDTSRIIDSLQRTLGLLSMSVVWGCSSVCDDNVMRLLDEICTYMYALTPQNQEPPYLPRSPNSRDLEISFCLAVCAIQNAGWLRIESDAARAWPQGRLAFVPRALRRLLQTFGHEWGVRAGAVQDVFPQSMALLMCALVARAYLKSLPEPDSAPPRPEDIPFVSSNGHIPSPASPGMSTVVSAHRVPYIPLPEVTRTSVSPFATGSWDLWYKARARAVMDEIDSGEWEGCYTYGLEAQARTDPLMRHIRFQKSPTRAERLGRLTRGGDGQHSQVNIKAEDCVDRVGGFRLDGHLDRETCNITVRKQYRIHFFDWKGAVTPLGIAGYYYSDQGELVPLGAFWLWKREWKAGS</sequence>
<proteinExistence type="predicted"/>
<feature type="domain" description="F-box" evidence="1">
    <location>
        <begin position="1"/>
        <end position="46"/>
    </location>
</feature>
<dbReference type="InterPro" id="IPR001810">
    <property type="entry name" value="F-box_dom"/>
</dbReference>
<accession>A0ABR2HLN7</accession>
<reference evidence="2 3" key="1">
    <citation type="journal article" date="2024" name="IMA Fungus">
        <title>Apiospora arundinis, a panoply of carbohydrate-active enzymes and secondary metabolites.</title>
        <authorList>
            <person name="Sorensen T."/>
            <person name="Petersen C."/>
            <person name="Muurmann A.T."/>
            <person name="Christiansen J.V."/>
            <person name="Brundto M.L."/>
            <person name="Overgaard C.K."/>
            <person name="Boysen A.T."/>
            <person name="Wollenberg R.D."/>
            <person name="Larsen T.O."/>
            <person name="Sorensen J.L."/>
            <person name="Nielsen K.L."/>
            <person name="Sondergaard T.E."/>
        </authorList>
    </citation>
    <scope>NUCLEOTIDE SEQUENCE [LARGE SCALE GENOMIC DNA]</scope>
    <source>
        <strain evidence="2 3">AAU 773</strain>
    </source>
</reference>
<dbReference type="Pfam" id="PF00646">
    <property type="entry name" value="F-box"/>
    <property type="match status" value="1"/>
</dbReference>
<organism evidence="2 3">
    <name type="scientific">Apiospora arundinis</name>
    <dbReference type="NCBI Taxonomy" id="335852"/>
    <lineage>
        <taxon>Eukaryota</taxon>
        <taxon>Fungi</taxon>
        <taxon>Dikarya</taxon>
        <taxon>Ascomycota</taxon>
        <taxon>Pezizomycotina</taxon>
        <taxon>Sordariomycetes</taxon>
        <taxon>Xylariomycetidae</taxon>
        <taxon>Amphisphaeriales</taxon>
        <taxon>Apiosporaceae</taxon>
        <taxon>Apiospora</taxon>
    </lineage>
</organism>
<evidence type="ECO:0000313" key="3">
    <source>
        <dbReference type="Proteomes" id="UP001390339"/>
    </source>
</evidence>
<keyword evidence="3" id="KW-1185">Reference proteome</keyword>
<dbReference type="Proteomes" id="UP001390339">
    <property type="component" value="Unassembled WGS sequence"/>
</dbReference>
<dbReference type="Gene3D" id="1.20.1280.50">
    <property type="match status" value="1"/>
</dbReference>
<comment type="caution">
    <text evidence="2">The sequence shown here is derived from an EMBL/GenBank/DDBJ whole genome shotgun (WGS) entry which is preliminary data.</text>
</comment>